<evidence type="ECO:0000259" key="8">
    <source>
        <dbReference type="PROSITE" id="PS50847"/>
    </source>
</evidence>
<dbReference type="eggNOG" id="ENOG50304B2">
    <property type="taxonomic scope" value="Bacteria"/>
</dbReference>
<dbReference type="NCBIfam" id="TIGR01167">
    <property type="entry name" value="LPXTG_anchor"/>
    <property type="match status" value="1"/>
</dbReference>
<organism evidence="9 10">
    <name type="scientific">Staphylococcus epidermidis (strain ATCC 35984 / DSM 28319 / BCRC 17069 / CCUG 31568 / BM 3577 / RP62A)</name>
    <dbReference type="NCBI Taxonomy" id="176279"/>
    <lineage>
        <taxon>Bacteria</taxon>
        <taxon>Bacillati</taxon>
        <taxon>Bacillota</taxon>
        <taxon>Bacilli</taxon>
        <taxon>Bacillales</taxon>
        <taxon>Staphylococcaceae</taxon>
        <taxon>Staphylococcus</taxon>
    </lineage>
</organism>
<evidence type="ECO:0000313" key="9">
    <source>
        <dbReference type="EMBL" id="AAW54808.1"/>
    </source>
</evidence>
<dbReference type="KEGG" id="ser:SERP1483"/>
<keyword evidence="4 7" id="KW-0732">Signal</keyword>
<evidence type="ECO:0000256" key="1">
    <source>
        <dbReference type="ARBA" id="ARBA00004168"/>
    </source>
</evidence>
<feature type="region of interest" description="Disordered" evidence="6">
    <location>
        <begin position="48"/>
        <end position="76"/>
    </location>
</feature>
<dbReference type="HOGENOM" id="CLU_725421_0_0_9"/>
<comment type="subcellular location">
    <subcellularLocation>
        <location evidence="1">Secreted</location>
        <location evidence="1">Cell wall</location>
        <topology evidence="1">Peptidoglycan-anchor</topology>
    </subcellularLocation>
</comment>
<name>Q5HMZ2_STAEQ</name>
<sequence length="357" mass="40388">MKDNKPNNSKLIQTYLSKKTLRYGTASALTLALYLFNSNVTVYADENTANQNQGTSPKTSQTAPTNNTENTDATAITTDQNNNDEEEYDASYELPILYVTVWLDDQGNIIKDAVEDAKTPASERQPVKIPGYQHYRTSVSDGITKFIYRKISTAQSPIVENNQQDNNTNKVVETTNQNKDEVNGKEQNQANTSVTNTQITKNEKDEDTKTLKKDKDEKESKDKKTPKKDKEKKDKKTPKKDREEKKPVIPSNGKVEKDEDTKTPKKDKEKKITKTLKKDREEKSPVIPKSGKDEKDTKITKKDKEDKITTTSKKDNNNDVQDKLPETGKTKDIQNPALIMLLAGLGLLGLFRNKIRE</sequence>
<dbReference type="Proteomes" id="UP000000531">
    <property type="component" value="Chromosome"/>
</dbReference>
<evidence type="ECO:0000313" key="10">
    <source>
        <dbReference type="Proteomes" id="UP000000531"/>
    </source>
</evidence>
<keyword evidence="2" id="KW-0134">Cell wall</keyword>
<reference evidence="9 10" key="1">
    <citation type="journal article" date="2005" name="J. Bacteriol.">
        <title>Insights on evolution of virulence and resistance from the complete genome analysis of an early methicillin-resistant Staphylococcus aureus strain and a biofilm-producing methicillin-resistant Staphylococcus epidermidis strain.</title>
        <authorList>
            <person name="Gill S.R."/>
            <person name="Fouts D.E."/>
            <person name="Archer G.L."/>
            <person name="Mongodin E.F."/>
            <person name="Deboy R.T."/>
            <person name="Ravel J."/>
            <person name="Paulsen I.T."/>
            <person name="Kolonay J.F."/>
            <person name="Brinkac L."/>
            <person name="Beanan M."/>
            <person name="Dodson R.J."/>
            <person name="Daugherty S.C."/>
            <person name="Madupu R."/>
            <person name="Angiuoli S.V."/>
            <person name="Durkin A.S."/>
            <person name="Haft D.H."/>
            <person name="Vamathevan J."/>
            <person name="Khouri H."/>
            <person name="Utterback T."/>
            <person name="Lee C."/>
            <person name="Dimitrov G."/>
            <person name="Jiang L."/>
            <person name="Qin H."/>
            <person name="Weidman J."/>
            <person name="Tran K."/>
            <person name="Kang K."/>
            <person name="Hance I.R."/>
            <person name="Nelson K.E."/>
            <person name="Fraser C.M."/>
        </authorList>
    </citation>
    <scope>NUCLEOTIDE SEQUENCE [LARGE SCALE GENOMIC DNA]</scope>
    <source>
        <strain evidence="10">ATCC 35984 / RP62A</strain>
    </source>
</reference>
<keyword evidence="3" id="KW-0964">Secreted</keyword>
<dbReference type="InterPro" id="IPR027579">
    <property type="entry name" value="SSSPR51_Rpt"/>
</dbReference>
<gene>
    <name evidence="9" type="ordered locus">SERP1483</name>
</gene>
<feature type="chain" id="PRO_5004257173" evidence="7">
    <location>
        <begin position="45"/>
        <end position="357"/>
    </location>
</feature>
<feature type="signal peptide" evidence="7">
    <location>
        <begin position="1"/>
        <end position="44"/>
    </location>
</feature>
<feature type="region of interest" description="Disordered" evidence="6">
    <location>
        <begin position="176"/>
        <end position="331"/>
    </location>
</feature>
<dbReference type="InterPro" id="IPR019931">
    <property type="entry name" value="LPXTG_anchor"/>
</dbReference>
<dbReference type="AlphaFoldDB" id="Q5HMZ2"/>
<evidence type="ECO:0000256" key="6">
    <source>
        <dbReference type="SAM" id="MobiDB-lite"/>
    </source>
</evidence>
<dbReference type="EMBL" id="CP000029">
    <property type="protein sequence ID" value="AAW54808.1"/>
    <property type="molecule type" value="Genomic_DNA"/>
</dbReference>
<feature type="domain" description="Gram-positive cocci surface proteins LPxTG" evidence="8">
    <location>
        <begin position="324"/>
        <end position="357"/>
    </location>
</feature>
<evidence type="ECO:0000256" key="3">
    <source>
        <dbReference type="ARBA" id="ARBA00022525"/>
    </source>
</evidence>
<feature type="compositionally biased region" description="Polar residues" evidence="6">
    <location>
        <begin position="185"/>
        <end position="199"/>
    </location>
</feature>
<keyword evidence="10" id="KW-1185">Reference proteome</keyword>
<dbReference type="PROSITE" id="PS50847">
    <property type="entry name" value="GRAM_POS_ANCHORING"/>
    <property type="match status" value="1"/>
</dbReference>
<dbReference type="NCBIfam" id="TIGR04308">
    <property type="entry name" value="repeat_SSSPR51"/>
    <property type="match status" value="1"/>
</dbReference>
<dbReference type="STRING" id="176279.SERP1483"/>
<keyword evidence="5" id="KW-0572">Peptidoglycan-anchor</keyword>
<proteinExistence type="predicted"/>
<feature type="compositionally biased region" description="Basic and acidic residues" evidence="6">
    <location>
        <begin position="254"/>
        <end position="331"/>
    </location>
</feature>
<protein>
    <submittedName>
        <fullName evidence="9">Cell wall surface anchor family protein</fullName>
    </submittedName>
</protein>
<evidence type="ECO:0000256" key="7">
    <source>
        <dbReference type="SAM" id="SignalP"/>
    </source>
</evidence>
<evidence type="ECO:0000256" key="2">
    <source>
        <dbReference type="ARBA" id="ARBA00022512"/>
    </source>
</evidence>
<dbReference type="RefSeq" id="WP_002500446.1">
    <property type="nucleotide sequence ID" value="NC_002976.3"/>
</dbReference>
<feature type="compositionally biased region" description="Basic and acidic residues" evidence="6">
    <location>
        <begin position="201"/>
        <end position="247"/>
    </location>
</feature>
<accession>Q5HMZ2</accession>
<evidence type="ECO:0000256" key="5">
    <source>
        <dbReference type="ARBA" id="ARBA00023088"/>
    </source>
</evidence>
<evidence type="ECO:0000256" key="4">
    <source>
        <dbReference type="ARBA" id="ARBA00022729"/>
    </source>
</evidence>